<name>A0ABM0MJ09_SACKO</name>
<organism evidence="9 10">
    <name type="scientific">Saccoglossus kowalevskii</name>
    <name type="common">Acorn worm</name>
    <dbReference type="NCBI Taxonomy" id="10224"/>
    <lineage>
        <taxon>Eukaryota</taxon>
        <taxon>Metazoa</taxon>
        <taxon>Hemichordata</taxon>
        <taxon>Enteropneusta</taxon>
        <taxon>Harrimaniidae</taxon>
        <taxon>Saccoglossus</taxon>
    </lineage>
</organism>
<accession>A0ABM0MJ09</accession>
<dbReference type="Proteomes" id="UP000694865">
    <property type="component" value="Unplaced"/>
</dbReference>
<keyword evidence="6" id="KW-0472">Membrane</keyword>
<dbReference type="Pfam" id="PF07773">
    <property type="entry name" value="TCTN_DUF1619"/>
    <property type="match status" value="2"/>
</dbReference>
<evidence type="ECO:0000256" key="5">
    <source>
        <dbReference type="SAM" id="MobiDB-lite"/>
    </source>
</evidence>
<protein>
    <submittedName>
        <fullName evidence="10">Uncharacterized protein LOC100372782</fullName>
    </submittedName>
</protein>
<dbReference type="PANTHER" id="PTHR14611:SF6">
    <property type="entry name" value="TECTONIC-2"/>
    <property type="match status" value="1"/>
</dbReference>
<gene>
    <name evidence="10" type="primary">LOC100372782</name>
</gene>
<sequence length="1071" mass="117934">MLLRFYDETVLVGDSTGVKMTYDVIEHGDPVVVECTAVSHGGTQYLAITSSGDPATFTTDVGMVRLIPLINLVYKTRMEAYLVLDEPADTDVAFTCNVVSAASTTAARGIANNPVCNPIVFERPTRDFSDISPPSNGTNDTSTEASTTVEQTTFSATGMTLRSTTAQPFPFNGSTSWYLPVSEFEFKPGDIYQTIEVLHHSPLSFATQELVVLTCCAPYQNNANPKYINDSTALLMVVDLTEDMSINWTLSSTDPTLETEIPNTAYVELAPCACDMTAGHCDTGCCCDVDCTDSELETFSACIPGLPGGQDEERYQYTCENVNVYTSDWHPLLCIEITSTPYLGLYYDTKLGVRDIGSYRDTLADSDHDGYSYADPGRRYGQEVHPDLATEGYKQGIAVKTRYPMTSNEGFLSLPMPSSNTHDCTWMSPIRYLVDANSSCVQLPLQSLCTSSSMLSAQMYVISTNVDQPPCPTVTKVISEHGTTDAAPVTTKYYCTDDVTAFQQSDLTTREIFPRFEPSFFPDNNTDSSRIDLSQLSRCPWDDGYTYPPAPEYDFDSFICSYAVLSAQYNIRWKGTAIVLLEATYILGNITLDLDPEIEPEESPEYVPAPPDLIPTPTASLTTRDVDLNVTTPDITTDSATTSPPLPPSTVPPTTQQATTESANATETPITAPPTTKVPDVTTSGFPSFTQFFSVYYTYQNELQDENEDGVLEQAEITERSGNPGYILGKLVLTGRGIYEQPSIVENITYPVEFNCTGNSTIDPPECNETIATTMSPIGTETPEGGYIITNTSDQYRLKLWNPGAGSLCDESDYMDVYFGQDVASGCLIRLGWTQFQNCSELRYLMEQQLQQLFPGDNIGKRGNADVNVEDEWATIFNPVDNPYVPVEPSTDVPTAEPTSTLPPGKDIYYPEPISNTDEIIGTCYDIPTGINIEILTAVAGQFRGMQQLEIVSARVNYTRSTMRLNCIGPNGVSCYGEYASSYNFTDEEPVQAFLVSSTVTFISVPAVEPEAPASYYVNDTNVCKYDTCAWEAFYPMTVHNKGGYYQQNLAYGLFLILLILVCFYISKPWW</sequence>
<evidence type="ECO:0000256" key="4">
    <source>
        <dbReference type="ARBA" id="ARBA00023180"/>
    </source>
</evidence>
<keyword evidence="3" id="KW-0970">Cilium biogenesis/degradation</keyword>
<feature type="compositionally biased region" description="Low complexity" evidence="5">
    <location>
        <begin position="652"/>
        <end position="675"/>
    </location>
</feature>
<keyword evidence="6" id="KW-0812">Transmembrane</keyword>
<evidence type="ECO:0000256" key="2">
    <source>
        <dbReference type="ARBA" id="ARBA00022729"/>
    </source>
</evidence>
<feature type="region of interest" description="Disordered" evidence="5">
    <location>
        <begin position="599"/>
        <end position="682"/>
    </location>
</feature>
<evidence type="ECO:0000256" key="6">
    <source>
        <dbReference type="SAM" id="Phobius"/>
    </source>
</evidence>
<comment type="similarity">
    <text evidence="1">Belongs to the tectonic family.</text>
</comment>
<keyword evidence="6" id="KW-1133">Transmembrane helix</keyword>
<evidence type="ECO:0000256" key="3">
    <source>
        <dbReference type="ARBA" id="ARBA00022794"/>
    </source>
</evidence>
<dbReference type="InterPro" id="IPR040354">
    <property type="entry name" value="TCTN1-3"/>
</dbReference>
<keyword evidence="4" id="KW-0325">Glycoprotein</keyword>
<evidence type="ECO:0000259" key="7">
    <source>
        <dbReference type="Pfam" id="PF07773"/>
    </source>
</evidence>
<feature type="transmembrane region" description="Helical" evidence="6">
    <location>
        <begin position="1050"/>
        <end position="1067"/>
    </location>
</feature>
<reference evidence="10" key="1">
    <citation type="submission" date="2025-08" db="UniProtKB">
        <authorList>
            <consortium name="RefSeq"/>
        </authorList>
    </citation>
    <scope>IDENTIFICATION</scope>
    <source>
        <tissue evidence="10">Testes</tissue>
    </source>
</reference>
<evidence type="ECO:0000259" key="8">
    <source>
        <dbReference type="Pfam" id="PF25752"/>
    </source>
</evidence>
<dbReference type="GeneID" id="100372782"/>
<dbReference type="Pfam" id="PF25752">
    <property type="entry name" value="DUF1619_N"/>
    <property type="match status" value="1"/>
</dbReference>
<dbReference type="RefSeq" id="XP_006820000.1">
    <property type="nucleotide sequence ID" value="XM_006819937.1"/>
</dbReference>
<evidence type="ECO:0000256" key="1">
    <source>
        <dbReference type="ARBA" id="ARBA00007633"/>
    </source>
</evidence>
<dbReference type="InterPro" id="IPR011677">
    <property type="entry name" value="TCTN1-3_dom"/>
</dbReference>
<feature type="domain" description="Tectonic-1-3 N-terminal" evidence="8">
    <location>
        <begin position="253"/>
        <end position="315"/>
    </location>
</feature>
<keyword evidence="2" id="KW-0732">Signal</keyword>
<evidence type="ECO:0000313" key="10">
    <source>
        <dbReference type="RefSeq" id="XP_006820000.1"/>
    </source>
</evidence>
<proteinExistence type="inferred from homology"/>
<feature type="region of interest" description="Disordered" evidence="5">
    <location>
        <begin position="126"/>
        <end position="147"/>
    </location>
</feature>
<dbReference type="InterPro" id="IPR057724">
    <property type="entry name" value="TCTN1-3_N"/>
</dbReference>
<dbReference type="PANTHER" id="PTHR14611">
    <property type="entry name" value="TECTONIC FAMILY MEMBER"/>
    <property type="match status" value="1"/>
</dbReference>
<evidence type="ECO:0000313" key="9">
    <source>
        <dbReference type="Proteomes" id="UP000694865"/>
    </source>
</evidence>
<feature type="compositionally biased region" description="Low complexity" evidence="5">
    <location>
        <begin position="631"/>
        <end position="643"/>
    </location>
</feature>
<feature type="domain" description="Tectonic-1-3" evidence="7">
    <location>
        <begin position="791"/>
        <end position="963"/>
    </location>
</feature>
<feature type="compositionally biased region" description="Polar residues" evidence="5">
    <location>
        <begin position="132"/>
        <end position="147"/>
    </location>
</feature>
<feature type="domain" description="Tectonic-1-3" evidence="7">
    <location>
        <begin position="392"/>
        <end position="586"/>
    </location>
</feature>
<keyword evidence="9" id="KW-1185">Reference proteome</keyword>